<dbReference type="InterPro" id="IPR011029">
    <property type="entry name" value="DEATH-like_dom_sf"/>
</dbReference>
<dbReference type="PANTHER" id="PTHR12582">
    <property type="entry name" value="NETRIN RECEPTOR UNC5"/>
    <property type="match status" value="1"/>
</dbReference>
<dbReference type="GO" id="GO:0005042">
    <property type="term" value="F:netrin receptor activity"/>
    <property type="evidence" value="ECO:0007669"/>
    <property type="project" value="InterPro"/>
</dbReference>
<gene>
    <name evidence="8" type="ORF">KP79_PYT13605</name>
</gene>
<keyword evidence="5 6" id="KW-0472">Membrane</keyword>
<dbReference type="Gene3D" id="2.60.220.30">
    <property type="match status" value="1"/>
</dbReference>
<feature type="transmembrane region" description="Helical" evidence="6">
    <location>
        <begin position="6"/>
        <end position="32"/>
    </location>
</feature>
<dbReference type="OrthoDB" id="6065502at2759"/>
<dbReference type="STRING" id="6573.A0A210QXR1"/>
<dbReference type="InterPro" id="IPR037936">
    <property type="entry name" value="UNC5A-D"/>
</dbReference>
<feature type="domain" description="Death" evidence="7">
    <location>
        <begin position="474"/>
        <end position="536"/>
    </location>
</feature>
<dbReference type="SUPFAM" id="SSF47986">
    <property type="entry name" value="DEATH domain"/>
    <property type="match status" value="1"/>
</dbReference>
<dbReference type="AlphaFoldDB" id="A0A210QXR1"/>
<name>A0A210QXR1_MIZYE</name>
<evidence type="ECO:0000256" key="4">
    <source>
        <dbReference type="ARBA" id="ARBA00022989"/>
    </source>
</evidence>
<evidence type="ECO:0000256" key="1">
    <source>
        <dbReference type="ARBA" id="ARBA00004167"/>
    </source>
</evidence>
<dbReference type="InterPro" id="IPR033772">
    <property type="entry name" value="UPA"/>
</dbReference>
<dbReference type="PANTHER" id="PTHR12582:SF41">
    <property type="entry name" value="UNC5C-LIKE PROTEIN"/>
    <property type="match status" value="1"/>
</dbReference>
<keyword evidence="4 6" id="KW-1133">Transmembrane helix</keyword>
<evidence type="ECO:0000259" key="7">
    <source>
        <dbReference type="PROSITE" id="PS50017"/>
    </source>
</evidence>
<keyword evidence="3 6" id="KW-0812">Transmembrane</keyword>
<dbReference type="InterPro" id="IPR000906">
    <property type="entry name" value="ZU5_dom"/>
</dbReference>
<proteinExistence type="inferred from homology"/>
<protein>
    <submittedName>
        <fullName evidence="8">Netrin receptor UNC5B</fullName>
    </submittedName>
</protein>
<evidence type="ECO:0000313" key="9">
    <source>
        <dbReference type="Proteomes" id="UP000242188"/>
    </source>
</evidence>
<evidence type="ECO:0000256" key="3">
    <source>
        <dbReference type="ARBA" id="ARBA00022692"/>
    </source>
</evidence>
<keyword evidence="8" id="KW-0675">Receptor</keyword>
<dbReference type="PROSITE" id="PS50017">
    <property type="entry name" value="DEATH_DOMAIN"/>
    <property type="match status" value="1"/>
</dbReference>
<evidence type="ECO:0000256" key="2">
    <source>
        <dbReference type="ARBA" id="ARBA00009844"/>
    </source>
</evidence>
<dbReference type="Gene3D" id="1.10.533.10">
    <property type="entry name" value="Death Domain, Fas"/>
    <property type="match status" value="1"/>
</dbReference>
<dbReference type="InterPro" id="IPR000488">
    <property type="entry name" value="Death_dom"/>
</dbReference>
<dbReference type="Pfam" id="PF00791">
    <property type="entry name" value="ZU5"/>
    <property type="match status" value="1"/>
</dbReference>
<evidence type="ECO:0000256" key="6">
    <source>
        <dbReference type="SAM" id="Phobius"/>
    </source>
</evidence>
<dbReference type="EMBL" id="NEDP02001335">
    <property type="protein sequence ID" value="OWF53492.1"/>
    <property type="molecule type" value="Genomic_DNA"/>
</dbReference>
<organism evidence="8 9">
    <name type="scientific">Mizuhopecten yessoensis</name>
    <name type="common">Japanese scallop</name>
    <name type="synonym">Patinopecten yessoensis</name>
    <dbReference type="NCBI Taxonomy" id="6573"/>
    <lineage>
        <taxon>Eukaryota</taxon>
        <taxon>Metazoa</taxon>
        <taxon>Spiralia</taxon>
        <taxon>Lophotrochozoa</taxon>
        <taxon>Mollusca</taxon>
        <taxon>Bivalvia</taxon>
        <taxon>Autobranchia</taxon>
        <taxon>Pteriomorphia</taxon>
        <taxon>Pectinida</taxon>
        <taxon>Pectinoidea</taxon>
        <taxon>Pectinidae</taxon>
        <taxon>Mizuhopecten</taxon>
    </lineage>
</organism>
<dbReference type="SMART" id="SM00218">
    <property type="entry name" value="ZU5"/>
    <property type="match status" value="1"/>
</dbReference>
<comment type="caution">
    <text evidence="8">The sequence shown here is derived from an EMBL/GenBank/DDBJ whole genome shotgun (WGS) entry which is preliminary data.</text>
</comment>
<accession>A0A210QXR1</accession>
<evidence type="ECO:0000256" key="5">
    <source>
        <dbReference type="ARBA" id="ARBA00023136"/>
    </source>
</evidence>
<evidence type="ECO:0000313" key="8">
    <source>
        <dbReference type="EMBL" id="OWF53492.1"/>
    </source>
</evidence>
<dbReference type="Proteomes" id="UP000242188">
    <property type="component" value="Unassembled WGS sequence"/>
</dbReference>
<dbReference type="Pfam" id="PF00531">
    <property type="entry name" value="Death"/>
    <property type="match status" value="1"/>
</dbReference>
<sequence>MADLGVIAGFIVLGLFLLLVIIAFIVVVFLVIKKLRFQNDEILELNGRIDKLKSVEEGGTGVETDPEVVVSRTRSKPKGEMRTDSAVDMCDSYSLSTNDNSIHGNEHCISQSPVSFKIKPQYTIKVKNRHTLMFGSRTAMPQMVAMTQDFSRDADASDAVATVDEIDIESCDERDTVGTLSPLSRQSIWQGRPTSILMQTPTATPDSSSKSMSQEKGVFVHKSIGKDGDILKMSGLTLEIPPGALNESKLITLGITWDEALLPKLKKKQAHLSPVVVCQPCIRFAKPVKLTFPHCGVQVIRDWIPRVIKRQGNLDDQSEWTNLTLDDYEERDFTESDVTVSLKHFTLYTLVGESKPDKTAAKKVKLIAFTPTLQMGVMFKTRIYCINDYDTEIKVVDKVESKLDGSMSNAPVPLIFHDNGKDLTVSLKTDVQGWNLCGEKTQVNKLTHNGDPRQELHRKLIILLDPKTNSDAGDFRDLASHMDLDGAHVTYLENQPNPTEQLLKQWKDDKKSLHELKKVLSDIHRPDAVEEVELFINKYLTDS</sequence>
<comment type="similarity">
    <text evidence="2">Belongs to the unc-5 family.</text>
</comment>
<keyword evidence="9" id="KW-1185">Reference proteome</keyword>
<reference evidence="8 9" key="1">
    <citation type="journal article" date="2017" name="Nat. Ecol. Evol.">
        <title>Scallop genome provides insights into evolution of bilaterian karyotype and development.</title>
        <authorList>
            <person name="Wang S."/>
            <person name="Zhang J."/>
            <person name="Jiao W."/>
            <person name="Li J."/>
            <person name="Xun X."/>
            <person name="Sun Y."/>
            <person name="Guo X."/>
            <person name="Huan P."/>
            <person name="Dong B."/>
            <person name="Zhang L."/>
            <person name="Hu X."/>
            <person name="Sun X."/>
            <person name="Wang J."/>
            <person name="Zhao C."/>
            <person name="Wang Y."/>
            <person name="Wang D."/>
            <person name="Huang X."/>
            <person name="Wang R."/>
            <person name="Lv J."/>
            <person name="Li Y."/>
            <person name="Zhang Z."/>
            <person name="Liu B."/>
            <person name="Lu W."/>
            <person name="Hui Y."/>
            <person name="Liang J."/>
            <person name="Zhou Z."/>
            <person name="Hou R."/>
            <person name="Li X."/>
            <person name="Liu Y."/>
            <person name="Li H."/>
            <person name="Ning X."/>
            <person name="Lin Y."/>
            <person name="Zhao L."/>
            <person name="Xing Q."/>
            <person name="Dou J."/>
            <person name="Li Y."/>
            <person name="Mao J."/>
            <person name="Guo H."/>
            <person name="Dou H."/>
            <person name="Li T."/>
            <person name="Mu C."/>
            <person name="Jiang W."/>
            <person name="Fu Q."/>
            <person name="Fu X."/>
            <person name="Miao Y."/>
            <person name="Liu J."/>
            <person name="Yu Q."/>
            <person name="Li R."/>
            <person name="Liao H."/>
            <person name="Li X."/>
            <person name="Kong Y."/>
            <person name="Jiang Z."/>
            <person name="Chourrout D."/>
            <person name="Li R."/>
            <person name="Bao Z."/>
        </authorList>
    </citation>
    <scope>NUCLEOTIDE SEQUENCE [LARGE SCALE GENOMIC DNA]</scope>
    <source>
        <strain evidence="8 9">PY_sf001</strain>
    </source>
</reference>
<dbReference type="Pfam" id="PF17217">
    <property type="entry name" value="UPA"/>
    <property type="match status" value="1"/>
</dbReference>
<dbReference type="GO" id="GO:0016020">
    <property type="term" value="C:membrane"/>
    <property type="evidence" value="ECO:0007669"/>
    <property type="project" value="UniProtKB-SubCell"/>
</dbReference>
<comment type="subcellular location">
    <subcellularLocation>
        <location evidence="1">Membrane</location>
        <topology evidence="1">Single-pass membrane protein</topology>
    </subcellularLocation>
</comment>